<reference evidence="2" key="1">
    <citation type="submission" date="2020-11" db="EMBL/GenBank/DDBJ databases">
        <authorList>
            <consortium name="DOE Joint Genome Institute"/>
            <person name="Ahrendt S."/>
            <person name="Riley R."/>
            <person name="Andreopoulos W."/>
            <person name="Labutti K."/>
            <person name="Pangilinan J."/>
            <person name="Ruiz-Duenas F.J."/>
            <person name="Barrasa J.M."/>
            <person name="Sanchez-Garcia M."/>
            <person name="Camarero S."/>
            <person name="Miyauchi S."/>
            <person name="Serrano A."/>
            <person name="Linde D."/>
            <person name="Babiker R."/>
            <person name="Drula E."/>
            <person name="Ayuso-Fernandez I."/>
            <person name="Pacheco R."/>
            <person name="Padilla G."/>
            <person name="Ferreira P."/>
            <person name="Barriuso J."/>
            <person name="Kellner H."/>
            <person name="Castanera R."/>
            <person name="Alfaro M."/>
            <person name="Ramirez L."/>
            <person name="Pisabarro A.G."/>
            <person name="Kuo A."/>
            <person name="Tritt A."/>
            <person name="Lipzen A."/>
            <person name="He G."/>
            <person name="Yan M."/>
            <person name="Ng V."/>
            <person name="Cullen D."/>
            <person name="Martin F."/>
            <person name="Rosso M.-N."/>
            <person name="Henrissat B."/>
            <person name="Hibbett D."/>
            <person name="Martinez A.T."/>
            <person name="Grigoriev I.V."/>
        </authorList>
    </citation>
    <scope>NUCLEOTIDE SEQUENCE</scope>
    <source>
        <strain evidence="2">MF-IS2</strain>
    </source>
</reference>
<keyword evidence="1" id="KW-0812">Transmembrane</keyword>
<keyword evidence="1" id="KW-1133">Transmembrane helix</keyword>
<dbReference type="AlphaFoldDB" id="A0A9P6BXY2"/>
<proteinExistence type="predicted"/>
<dbReference type="EMBL" id="MU151695">
    <property type="protein sequence ID" value="KAF9442149.1"/>
    <property type="molecule type" value="Genomic_DNA"/>
</dbReference>
<name>A0A9P6BXY2_9AGAR</name>
<protein>
    <submittedName>
        <fullName evidence="2">Uncharacterized protein</fullName>
    </submittedName>
</protein>
<keyword evidence="1" id="KW-0472">Membrane</keyword>
<keyword evidence="3" id="KW-1185">Reference proteome</keyword>
<dbReference type="Proteomes" id="UP000807342">
    <property type="component" value="Unassembled WGS sequence"/>
</dbReference>
<organism evidence="2 3">
    <name type="scientific">Macrolepiota fuliginosa MF-IS2</name>
    <dbReference type="NCBI Taxonomy" id="1400762"/>
    <lineage>
        <taxon>Eukaryota</taxon>
        <taxon>Fungi</taxon>
        <taxon>Dikarya</taxon>
        <taxon>Basidiomycota</taxon>
        <taxon>Agaricomycotina</taxon>
        <taxon>Agaricomycetes</taxon>
        <taxon>Agaricomycetidae</taxon>
        <taxon>Agaricales</taxon>
        <taxon>Agaricineae</taxon>
        <taxon>Agaricaceae</taxon>
        <taxon>Macrolepiota</taxon>
    </lineage>
</organism>
<evidence type="ECO:0000313" key="3">
    <source>
        <dbReference type="Proteomes" id="UP000807342"/>
    </source>
</evidence>
<gene>
    <name evidence="2" type="ORF">P691DRAFT_811297</name>
</gene>
<evidence type="ECO:0000313" key="2">
    <source>
        <dbReference type="EMBL" id="KAF9442149.1"/>
    </source>
</evidence>
<sequence>MDGGARGFSAPVADTVEDSWGLGLFRPEYLLLAYVALLGPSYVFRVWVALTCTL</sequence>
<comment type="caution">
    <text evidence="2">The sequence shown here is derived from an EMBL/GenBank/DDBJ whole genome shotgun (WGS) entry which is preliminary data.</text>
</comment>
<accession>A0A9P6BXY2</accession>
<feature type="transmembrane region" description="Helical" evidence="1">
    <location>
        <begin position="29"/>
        <end position="50"/>
    </location>
</feature>
<evidence type="ECO:0000256" key="1">
    <source>
        <dbReference type="SAM" id="Phobius"/>
    </source>
</evidence>